<name>A0ABY6IY36_9BACT</name>
<dbReference type="Proteomes" id="UP001162741">
    <property type="component" value="Chromosome"/>
</dbReference>
<dbReference type="InterPro" id="IPR007060">
    <property type="entry name" value="FtsL/DivIC"/>
</dbReference>
<organism evidence="1 2">
    <name type="scientific">Chitinophaga horti</name>
    <dbReference type="NCBI Taxonomy" id="2920382"/>
    <lineage>
        <taxon>Bacteria</taxon>
        <taxon>Pseudomonadati</taxon>
        <taxon>Bacteroidota</taxon>
        <taxon>Chitinophagia</taxon>
        <taxon>Chitinophagales</taxon>
        <taxon>Chitinophagaceae</taxon>
        <taxon>Chitinophaga</taxon>
    </lineage>
</organism>
<dbReference type="EMBL" id="CP107006">
    <property type="protein sequence ID" value="UYQ92301.1"/>
    <property type="molecule type" value="Genomic_DNA"/>
</dbReference>
<evidence type="ECO:0000313" key="2">
    <source>
        <dbReference type="Proteomes" id="UP001162741"/>
    </source>
</evidence>
<dbReference type="Pfam" id="PF04977">
    <property type="entry name" value="DivIC"/>
    <property type="match status" value="1"/>
</dbReference>
<proteinExistence type="predicted"/>
<protein>
    <submittedName>
        <fullName evidence="1">Septum formation initiator family protein</fullName>
    </submittedName>
</protein>
<sequence length="104" mass="12491">MFKQPFKIPALVRNKYVVTTAAFILWLAFLDRNNMLSQYELTAEVNKMEAQKEFYRENNDATRKESQELLSSMEKLEKFAREQYKMKKDNEDVFLIMPEKPKED</sequence>
<keyword evidence="2" id="KW-1185">Reference proteome</keyword>
<accession>A0ABY6IY36</accession>
<dbReference type="RefSeq" id="WP_264280585.1">
    <property type="nucleotide sequence ID" value="NZ_CP107006.1"/>
</dbReference>
<gene>
    <name evidence="1" type="ORF">MKQ68_19640</name>
</gene>
<reference evidence="1" key="1">
    <citation type="submission" date="2022-10" db="EMBL/GenBank/DDBJ databases">
        <title>Chitinophaga sp. nov., isolated from soil.</title>
        <authorList>
            <person name="Jeon C.O."/>
        </authorList>
    </citation>
    <scope>NUCLEOTIDE SEQUENCE</scope>
    <source>
        <strain evidence="1">R8</strain>
    </source>
</reference>
<evidence type="ECO:0000313" key="1">
    <source>
        <dbReference type="EMBL" id="UYQ92301.1"/>
    </source>
</evidence>